<gene>
    <name evidence="1" type="ORF">COW36_17450</name>
</gene>
<reference evidence="1 2" key="1">
    <citation type="submission" date="2017-09" db="EMBL/GenBank/DDBJ databases">
        <title>Depth-based differentiation of microbial function through sediment-hosted aquifers and enrichment of novel symbionts in the deep terrestrial subsurface.</title>
        <authorList>
            <person name="Probst A.J."/>
            <person name="Ladd B."/>
            <person name="Jarett J.K."/>
            <person name="Geller-Mcgrath D.E."/>
            <person name="Sieber C.M."/>
            <person name="Emerson J.B."/>
            <person name="Anantharaman K."/>
            <person name="Thomas B.C."/>
            <person name="Malmstrom R."/>
            <person name="Stieglmeier M."/>
            <person name="Klingl A."/>
            <person name="Woyke T."/>
            <person name="Ryan C.M."/>
            <person name="Banfield J.F."/>
        </authorList>
    </citation>
    <scope>NUCLEOTIDE SEQUENCE [LARGE SCALE GENOMIC DNA]</scope>
    <source>
        <strain evidence="1">CG17_big_fil_post_rev_8_21_14_2_50_48_46</strain>
    </source>
</reference>
<dbReference type="AlphaFoldDB" id="A0A2M7G0Z5"/>
<evidence type="ECO:0000313" key="2">
    <source>
        <dbReference type="Proteomes" id="UP000231019"/>
    </source>
</evidence>
<organism evidence="1 2">
    <name type="scientific">bacterium (Candidatus Blackallbacteria) CG17_big_fil_post_rev_8_21_14_2_50_48_46</name>
    <dbReference type="NCBI Taxonomy" id="2014261"/>
    <lineage>
        <taxon>Bacteria</taxon>
        <taxon>Candidatus Blackallbacteria</taxon>
    </lineage>
</organism>
<name>A0A2M7G0Z5_9BACT</name>
<dbReference type="Proteomes" id="UP000231019">
    <property type="component" value="Unassembled WGS sequence"/>
</dbReference>
<accession>A0A2M7G0Z5</accession>
<dbReference type="PROSITE" id="PS51257">
    <property type="entry name" value="PROKAR_LIPOPROTEIN"/>
    <property type="match status" value="1"/>
</dbReference>
<evidence type="ECO:0000313" key="1">
    <source>
        <dbReference type="EMBL" id="PIW15207.1"/>
    </source>
</evidence>
<comment type="caution">
    <text evidence="1">The sequence shown here is derived from an EMBL/GenBank/DDBJ whole genome shotgun (WGS) entry which is preliminary data.</text>
</comment>
<protein>
    <submittedName>
        <fullName evidence="1">Uncharacterized protein</fullName>
    </submittedName>
</protein>
<proteinExistence type="predicted"/>
<sequence length="101" mass="11696">MKKFQRSLAILVGTLALMSCGGDRAMQLHGKMTKIQHLGETCWVFMDDQHRYYEVITPSSQILHEGLQMSIRAIEVQSKTLCELPTVIEIIEYRPDHFRDM</sequence>
<dbReference type="EMBL" id="PFFQ01000053">
    <property type="protein sequence ID" value="PIW15207.1"/>
    <property type="molecule type" value="Genomic_DNA"/>
</dbReference>